<feature type="compositionally biased region" description="Basic and acidic residues" evidence="2">
    <location>
        <begin position="517"/>
        <end position="531"/>
    </location>
</feature>
<reference evidence="4 5" key="1">
    <citation type="journal article" date="2019" name="Sci. Rep.">
        <title>A high-quality genome of Eragrostis curvula grass provides insights into Poaceae evolution and supports new strategies to enhance forage quality.</title>
        <authorList>
            <person name="Carballo J."/>
            <person name="Santos B.A.C.M."/>
            <person name="Zappacosta D."/>
            <person name="Garbus I."/>
            <person name="Selva J.P."/>
            <person name="Gallo C.A."/>
            <person name="Diaz A."/>
            <person name="Albertini E."/>
            <person name="Caccamo M."/>
            <person name="Echenique V."/>
        </authorList>
    </citation>
    <scope>NUCLEOTIDE SEQUENCE [LARGE SCALE GENOMIC DNA]</scope>
    <source>
        <strain evidence="5">cv. Victoria</strain>
        <tissue evidence="4">Leaf</tissue>
    </source>
</reference>
<dbReference type="GO" id="GO:0003676">
    <property type="term" value="F:nucleic acid binding"/>
    <property type="evidence" value="ECO:0007669"/>
    <property type="project" value="InterPro"/>
</dbReference>
<dbReference type="Gramene" id="TVU49083">
    <property type="protein sequence ID" value="TVU49083"/>
    <property type="gene ID" value="EJB05_00374"/>
</dbReference>
<dbReference type="GO" id="GO:0008270">
    <property type="term" value="F:zinc ion binding"/>
    <property type="evidence" value="ECO:0007669"/>
    <property type="project" value="UniProtKB-KW"/>
</dbReference>
<proteinExistence type="predicted"/>
<dbReference type="Proteomes" id="UP000324897">
    <property type="component" value="Chromosome 6"/>
</dbReference>
<evidence type="ECO:0000313" key="5">
    <source>
        <dbReference type="Proteomes" id="UP000324897"/>
    </source>
</evidence>
<organism evidence="4 5">
    <name type="scientific">Eragrostis curvula</name>
    <name type="common">weeping love grass</name>
    <dbReference type="NCBI Taxonomy" id="38414"/>
    <lineage>
        <taxon>Eukaryota</taxon>
        <taxon>Viridiplantae</taxon>
        <taxon>Streptophyta</taxon>
        <taxon>Embryophyta</taxon>
        <taxon>Tracheophyta</taxon>
        <taxon>Spermatophyta</taxon>
        <taxon>Magnoliopsida</taxon>
        <taxon>Liliopsida</taxon>
        <taxon>Poales</taxon>
        <taxon>Poaceae</taxon>
        <taxon>PACMAD clade</taxon>
        <taxon>Chloridoideae</taxon>
        <taxon>Eragrostideae</taxon>
        <taxon>Eragrostidinae</taxon>
        <taxon>Eragrostis</taxon>
    </lineage>
</organism>
<protein>
    <recommendedName>
        <fullName evidence="3">CCHC-type domain-containing protein</fullName>
    </recommendedName>
</protein>
<keyword evidence="1" id="KW-0863">Zinc-finger</keyword>
<dbReference type="InterPro" id="IPR036875">
    <property type="entry name" value="Znf_CCHC_sf"/>
</dbReference>
<keyword evidence="5" id="KW-1185">Reference proteome</keyword>
<feature type="non-terminal residue" evidence="4">
    <location>
        <position position="1"/>
    </location>
</feature>
<dbReference type="SUPFAM" id="SSF57756">
    <property type="entry name" value="Retrovirus zinc finger-like domains"/>
    <property type="match status" value="1"/>
</dbReference>
<keyword evidence="1" id="KW-0479">Metal-binding</keyword>
<dbReference type="PROSITE" id="PS50158">
    <property type="entry name" value="ZF_CCHC"/>
    <property type="match status" value="1"/>
</dbReference>
<name>A0A5J9WLV3_9POAL</name>
<dbReference type="EMBL" id="RWGY01000002">
    <property type="protein sequence ID" value="TVU49083.1"/>
    <property type="molecule type" value="Genomic_DNA"/>
</dbReference>
<evidence type="ECO:0000256" key="1">
    <source>
        <dbReference type="PROSITE-ProRule" id="PRU00047"/>
    </source>
</evidence>
<sequence length="531" mass="60181">MDLPELDYSPGLGQQAEILRRFGSPVDFSSGCRLSEFFLVLSVGRCKFRLTGDLIARILQSILGGNAEFFKVSQLGDRVFKFSVSSKKVGFYIYSLKSYECDAFKVLFHLWGRGGPQSQQEASRWEYEQEAEWTTVSHKNRSKRSYADAVKTVNFLQRQQARPNPMDRQRQQNANLTGANAIPVRSQQHRQNNNQVSVNSVFNRINADLRKASATSVFDRIELPRKTVFDRLEFPEGSSSEEQGENSKFQSDLRSGGHGESAGQVQNLKNFPPARQQPSSTSHGLLCVRCLRTNHTREACRSSIRCHNCGRWGHIANNCRREISEFNYQRNAIQRKVQINNQRKPRIPQPSRTRLEYRPKEKKAVGAVDIDLQRNQSAQSQDITPNKGKAVITELPEPVTPTDQLCKSRLPSSTIEIHLKRKRTRTTVLVTTDVRRSERIKAMSKGFKKGSCRDINCVACTCDAPVLTDSIIKDLGTTFCKIVPEKITTEALQKKKLVRKPIGAGKVKPLAKKQSTNKKDLNEDKQKRAKK</sequence>
<accession>A0A5J9WLV3</accession>
<keyword evidence="1" id="KW-0862">Zinc</keyword>
<feature type="region of interest" description="Disordered" evidence="2">
    <location>
        <begin position="235"/>
        <end position="281"/>
    </location>
</feature>
<dbReference type="OrthoDB" id="712243at2759"/>
<dbReference type="PANTHER" id="PTHR33075">
    <property type="entry name" value="OS02G0499800 PROTEIN"/>
    <property type="match status" value="1"/>
</dbReference>
<evidence type="ECO:0000256" key="2">
    <source>
        <dbReference type="SAM" id="MobiDB-lite"/>
    </source>
</evidence>
<comment type="caution">
    <text evidence="4">The sequence shown here is derived from an EMBL/GenBank/DDBJ whole genome shotgun (WGS) entry which is preliminary data.</text>
</comment>
<gene>
    <name evidence="4" type="ORF">EJB05_00374</name>
</gene>
<dbReference type="SMART" id="SM00343">
    <property type="entry name" value="ZnF_C2HC"/>
    <property type="match status" value="2"/>
</dbReference>
<feature type="domain" description="CCHC-type" evidence="3">
    <location>
        <begin position="305"/>
        <end position="321"/>
    </location>
</feature>
<dbReference type="PANTHER" id="PTHR33075:SF7">
    <property type="entry name" value="OS02G0303350 PROTEIN"/>
    <property type="match status" value="1"/>
</dbReference>
<evidence type="ECO:0000313" key="4">
    <source>
        <dbReference type="EMBL" id="TVU49083.1"/>
    </source>
</evidence>
<dbReference type="AlphaFoldDB" id="A0A5J9WLV3"/>
<feature type="region of interest" description="Disordered" evidence="2">
    <location>
        <begin position="503"/>
        <end position="531"/>
    </location>
</feature>
<evidence type="ECO:0000259" key="3">
    <source>
        <dbReference type="PROSITE" id="PS50158"/>
    </source>
</evidence>
<dbReference type="InterPro" id="IPR001878">
    <property type="entry name" value="Znf_CCHC"/>
</dbReference>
<dbReference type="Gene3D" id="4.10.60.10">
    <property type="entry name" value="Zinc finger, CCHC-type"/>
    <property type="match status" value="1"/>
</dbReference>